<organism evidence="3 4">
    <name type="scientific">Paracidovorax citrulli (strain AAC00-1)</name>
    <name type="common">Acidovorax citrulli</name>
    <dbReference type="NCBI Taxonomy" id="397945"/>
    <lineage>
        <taxon>Bacteria</taxon>
        <taxon>Pseudomonadati</taxon>
        <taxon>Pseudomonadota</taxon>
        <taxon>Betaproteobacteria</taxon>
        <taxon>Burkholderiales</taxon>
        <taxon>Comamonadaceae</taxon>
        <taxon>Paracidovorax</taxon>
    </lineage>
</organism>
<dbReference type="InterPro" id="IPR051043">
    <property type="entry name" value="Sulfatase_Mod_Factor_Kinase"/>
</dbReference>
<dbReference type="InterPro" id="IPR005532">
    <property type="entry name" value="SUMF_dom"/>
</dbReference>
<evidence type="ECO:0000313" key="3">
    <source>
        <dbReference type="EMBL" id="ABM34999.1"/>
    </source>
</evidence>
<dbReference type="GeneID" id="79789437"/>
<dbReference type="Pfam" id="PF03781">
    <property type="entry name" value="FGE-sulfatase"/>
    <property type="match status" value="1"/>
</dbReference>
<dbReference type="InterPro" id="IPR042095">
    <property type="entry name" value="SUMF_sf"/>
</dbReference>
<feature type="domain" description="Sulfatase-modifying factor enzyme-like" evidence="2">
    <location>
        <begin position="79"/>
        <end position="371"/>
    </location>
</feature>
<gene>
    <name evidence="3" type="ordered locus">Aave_4459</name>
</gene>
<dbReference type="PANTHER" id="PTHR23150">
    <property type="entry name" value="SULFATASE MODIFYING FACTOR 1, 2"/>
    <property type="match status" value="1"/>
</dbReference>
<dbReference type="AlphaFoldDB" id="A1TVL1"/>
<proteinExistence type="predicted"/>
<dbReference type="STRING" id="397945.Aave_4459"/>
<feature type="region of interest" description="Disordered" evidence="1">
    <location>
        <begin position="153"/>
        <end position="177"/>
    </location>
</feature>
<feature type="compositionally biased region" description="Basic and acidic residues" evidence="1">
    <location>
        <begin position="168"/>
        <end position="177"/>
    </location>
</feature>
<reference evidence="3" key="1">
    <citation type="submission" date="2006-12" db="EMBL/GenBank/DDBJ databases">
        <title>Complete sequence of Acidovorax avenae subsp. citrulli AAC00-1.</title>
        <authorList>
            <consortium name="US DOE Joint Genome Institute"/>
            <person name="Copeland A."/>
            <person name="Lucas S."/>
            <person name="Lapidus A."/>
            <person name="Barry K."/>
            <person name="Detter J.C."/>
            <person name="Glavina del Rio T."/>
            <person name="Dalin E."/>
            <person name="Tice H."/>
            <person name="Pitluck S."/>
            <person name="Kiss H."/>
            <person name="Brettin T."/>
            <person name="Bruce D."/>
            <person name="Han C."/>
            <person name="Tapia R."/>
            <person name="Gilna P."/>
            <person name="Schmutz J."/>
            <person name="Larimer F."/>
            <person name="Land M."/>
            <person name="Hauser L."/>
            <person name="Kyrpides N."/>
            <person name="Kim E."/>
            <person name="Stahl D."/>
            <person name="Richardson P."/>
        </authorList>
    </citation>
    <scope>NUCLEOTIDE SEQUENCE</scope>
    <source>
        <strain evidence="3">AAC00-1</strain>
    </source>
</reference>
<dbReference type="Gene3D" id="3.90.1580.10">
    <property type="entry name" value="paralog of FGE (formylglycine-generating enzyme)"/>
    <property type="match status" value="1"/>
</dbReference>
<evidence type="ECO:0000313" key="4">
    <source>
        <dbReference type="Proteomes" id="UP000002596"/>
    </source>
</evidence>
<dbReference type="PANTHER" id="PTHR23150:SF19">
    <property type="entry name" value="FORMYLGLYCINE-GENERATING ENZYME"/>
    <property type="match status" value="1"/>
</dbReference>
<dbReference type="SUPFAM" id="SSF56436">
    <property type="entry name" value="C-type lectin-like"/>
    <property type="match status" value="1"/>
</dbReference>
<sequence length="390" mass="42410">MPLAIRRLRLPLPLPALLPVASPSPMPLRPSRWPSSGRATAAIALLSLPALSPAALAAGPAPAPSAAPAVWTNSLGMPFVRVPAGSFRMGSDESVKHLARDYPGMEAGRLSALADEAPVHTVRITRAFYLGQTEVTVGQFRRFVEASGYRAESDADGTGGYGYNPAYDPDKSARGDAFEGRSPRYSWRYPGFAQGDDHPVVNITWHDAHAMAAWLSATEGHRYRLPTEAEWEYACRAGKAARYGHGNDPAALPRHANTFDQAAAPYWPRWQAQAVPGHDGHAFTAPVAGYPANAFGLHDMSGNVWEWVSDWHADDAYARSARDDPQGPATGTVRVRRGGSWHTWPLYARCTYRNWNSPETRYTLVGMRLVRELDAPPGEPGSGAVRRAAR</sequence>
<protein>
    <recommendedName>
        <fullName evidence="2">Sulfatase-modifying factor enzyme-like domain-containing protein</fullName>
    </recommendedName>
</protein>
<dbReference type="KEGG" id="aav:Aave_4459"/>
<dbReference type="Proteomes" id="UP000002596">
    <property type="component" value="Chromosome"/>
</dbReference>
<dbReference type="HOGENOM" id="CLU_012431_2_3_4"/>
<dbReference type="GO" id="GO:0120147">
    <property type="term" value="F:formylglycine-generating oxidase activity"/>
    <property type="evidence" value="ECO:0007669"/>
    <property type="project" value="TreeGrafter"/>
</dbReference>
<dbReference type="eggNOG" id="COG1262">
    <property type="taxonomic scope" value="Bacteria"/>
</dbReference>
<dbReference type="InterPro" id="IPR016187">
    <property type="entry name" value="CTDL_fold"/>
</dbReference>
<dbReference type="RefSeq" id="WP_011797469.1">
    <property type="nucleotide sequence ID" value="NC_008752.1"/>
</dbReference>
<accession>A1TVL1</accession>
<dbReference type="EMBL" id="CP000512">
    <property type="protein sequence ID" value="ABM34999.1"/>
    <property type="molecule type" value="Genomic_DNA"/>
</dbReference>
<name>A1TVL1_PARC0</name>
<evidence type="ECO:0000259" key="2">
    <source>
        <dbReference type="Pfam" id="PF03781"/>
    </source>
</evidence>
<evidence type="ECO:0000256" key="1">
    <source>
        <dbReference type="SAM" id="MobiDB-lite"/>
    </source>
</evidence>